<dbReference type="GO" id="GO:0006884">
    <property type="term" value="P:cell volume homeostasis"/>
    <property type="evidence" value="ECO:0007669"/>
    <property type="project" value="TreeGrafter"/>
</dbReference>
<feature type="compositionally biased region" description="Low complexity" evidence="5">
    <location>
        <begin position="15"/>
        <end position="30"/>
    </location>
</feature>
<name>A0A9K3CQN7_9EUKA</name>
<evidence type="ECO:0000256" key="5">
    <source>
        <dbReference type="SAM" id="MobiDB-lite"/>
    </source>
</evidence>
<feature type="transmembrane region" description="Helical" evidence="6">
    <location>
        <begin position="154"/>
        <end position="175"/>
    </location>
</feature>
<evidence type="ECO:0000259" key="7">
    <source>
        <dbReference type="Pfam" id="PF00324"/>
    </source>
</evidence>
<dbReference type="Gene3D" id="1.20.1740.10">
    <property type="entry name" value="Amino acid/polyamine transporter I"/>
    <property type="match status" value="1"/>
</dbReference>
<dbReference type="GO" id="GO:0055075">
    <property type="term" value="P:potassium ion homeostasis"/>
    <property type="evidence" value="ECO:0007669"/>
    <property type="project" value="TreeGrafter"/>
</dbReference>
<dbReference type="AlphaFoldDB" id="A0A9K3CQN7"/>
<reference evidence="8 9" key="1">
    <citation type="journal article" date="2018" name="PLoS ONE">
        <title>The draft genome of Kipferlia bialata reveals reductive genome evolution in fornicate parasites.</title>
        <authorList>
            <person name="Tanifuji G."/>
            <person name="Takabayashi S."/>
            <person name="Kume K."/>
            <person name="Takagi M."/>
            <person name="Nakayama T."/>
            <person name="Kamikawa R."/>
            <person name="Inagaki Y."/>
            <person name="Hashimoto T."/>
        </authorList>
    </citation>
    <scope>NUCLEOTIDE SEQUENCE [LARGE SCALE GENOMIC DNA]</scope>
    <source>
        <strain evidence="8">NY0173</strain>
    </source>
</reference>
<evidence type="ECO:0000256" key="3">
    <source>
        <dbReference type="ARBA" id="ARBA00022989"/>
    </source>
</evidence>
<comment type="caution">
    <text evidence="8">The sequence shown here is derived from an EMBL/GenBank/DDBJ whole genome shotgun (WGS) entry which is preliminary data.</text>
</comment>
<dbReference type="InterPro" id="IPR004841">
    <property type="entry name" value="AA-permease/SLC12A_dom"/>
</dbReference>
<dbReference type="InterPro" id="IPR004842">
    <property type="entry name" value="SLC12A_fam"/>
</dbReference>
<evidence type="ECO:0000256" key="2">
    <source>
        <dbReference type="ARBA" id="ARBA00022692"/>
    </source>
</evidence>
<keyword evidence="3 6" id="KW-1133">Transmembrane helix</keyword>
<dbReference type="PANTHER" id="PTHR11827:SF72">
    <property type="entry name" value="GH08340P"/>
    <property type="match status" value="1"/>
</dbReference>
<accession>A0A9K3CQN7</accession>
<evidence type="ECO:0000313" key="9">
    <source>
        <dbReference type="Proteomes" id="UP000265618"/>
    </source>
</evidence>
<feature type="transmembrane region" description="Helical" evidence="6">
    <location>
        <begin position="271"/>
        <end position="293"/>
    </location>
</feature>
<dbReference type="OrthoDB" id="2020542at2759"/>
<dbReference type="GO" id="GO:1990573">
    <property type="term" value="P:potassium ion import across plasma membrane"/>
    <property type="evidence" value="ECO:0007669"/>
    <property type="project" value="TreeGrafter"/>
</dbReference>
<dbReference type="GO" id="GO:0016020">
    <property type="term" value="C:membrane"/>
    <property type="evidence" value="ECO:0007669"/>
    <property type="project" value="UniProtKB-SubCell"/>
</dbReference>
<evidence type="ECO:0000256" key="1">
    <source>
        <dbReference type="ARBA" id="ARBA00004141"/>
    </source>
</evidence>
<feature type="domain" description="Amino acid permease/ SLC12A" evidence="7">
    <location>
        <begin position="154"/>
        <end position="407"/>
    </location>
</feature>
<dbReference type="GO" id="GO:0055064">
    <property type="term" value="P:chloride ion homeostasis"/>
    <property type="evidence" value="ECO:0007669"/>
    <property type="project" value="TreeGrafter"/>
</dbReference>
<keyword evidence="2 6" id="KW-0812">Transmembrane</keyword>
<feature type="transmembrane region" description="Helical" evidence="6">
    <location>
        <begin position="227"/>
        <end position="251"/>
    </location>
</feature>
<sequence>MEEIVVRSQGGGESGSPPSSSVSASTSVSVQIHSGSPSEEIAHPLASDVSDGIDGIDPVSVSHASPEHVSVTLARPRSVVGRSAVYDNEPMPDQLLYSVDPKGTPVRRSAQTLMKGNGAPSSTIRQGSLLARHAANMREEEAAAQSKFGTFTGVFGRCLLQIWGVLLFLRLGWMVGEGGAIQASMVIITGSIVTFTTALSLSAIATNGRAKSGGVYYMISRSLGPQYGGTIGLLFFVANSCASALHLLGVAEAVEGLLSSPVFGSVGTDMTVFGMTLLVLGGVICAVGVAWVVKMDMILLFTLVTAIGSVIAGSFFISSGEGFIPYGSDSLANIRDNMGGDYSADISFMTLFGLFFPALTGINAGANISGDLASPSKSIPTGTLGAVGTSSSVYLILIWILAAVVERATLK</sequence>
<dbReference type="EMBL" id="BDIP01000388">
    <property type="protein sequence ID" value="GIQ81421.1"/>
    <property type="molecule type" value="Genomic_DNA"/>
</dbReference>
<evidence type="ECO:0000313" key="8">
    <source>
        <dbReference type="EMBL" id="GIQ81421.1"/>
    </source>
</evidence>
<evidence type="ECO:0000256" key="4">
    <source>
        <dbReference type="ARBA" id="ARBA00023136"/>
    </source>
</evidence>
<dbReference type="Proteomes" id="UP000265618">
    <property type="component" value="Unassembled WGS sequence"/>
</dbReference>
<feature type="transmembrane region" description="Helical" evidence="6">
    <location>
        <begin position="382"/>
        <end position="405"/>
    </location>
</feature>
<keyword evidence="4 6" id="KW-0472">Membrane</keyword>
<feature type="transmembrane region" description="Helical" evidence="6">
    <location>
        <begin position="181"/>
        <end position="206"/>
    </location>
</feature>
<comment type="subcellular location">
    <subcellularLocation>
        <location evidence="1">Membrane</location>
        <topology evidence="1">Multi-pass membrane protein</topology>
    </subcellularLocation>
</comment>
<dbReference type="PANTHER" id="PTHR11827">
    <property type="entry name" value="SOLUTE CARRIER FAMILY 12, CATION COTRANSPORTERS"/>
    <property type="match status" value="1"/>
</dbReference>
<dbReference type="Pfam" id="PF00324">
    <property type="entry name" value="AA_permease"/>
    <property type="match status" value="1"/>
</dbReference>
<dbReference type="GO" id="GO:0015379">
    <property type="term" value="F:potassium:chloride symporter activity"/>
    <property type="evidence" value="ECO:0007669"/>
    <property type="project" value="TreeGrafter"/>
</dbReference>
<feature type="transmembrane region" description="Helical" evidence="6">
    <location>
        <begin position="346"/>
        <end position="370"/>
    </location>
</feature>
<protein>
    <recommendedName>
        <fullName evidence="7">Amino acid permease/ SLC12A domain-containing protein</fullName>
    </recommendedName>
</protein>
<evidence type="ECO:0000256" key="6">
    <source>
        <dbReference type="SAM" id="Phobius"/>
    </source>
</evidence>
<keyword evidence="9" id="KW-1185">Reference proteome</keyword>
<feature type="region of interest" description="Disordered" evidence="5">
    <location>
        <begin position="1"/>
        <end position="42"/>
    </location>
</feature>
<feature type="transmembrane region" description="Helical" evidence="6">
    <location>
        <begin position="298"/>
        <end position="317"/>
    </location>
</feature>
<organism evidence="8 9">
    <name type="scientific">Kipferlia bialata</name>
    <dbReference type="NCBI Taxonomy" id="797122"/>
    <lineage>
        <taxon>Eukaryota</taxon>
        <taxon>Metamonada</taxon>
        <taxon>Carpediemonas-like organisms</taxon>
        <taxon>Kipferlia</taxon>
    </lineage>
</organism>
<gene>
    <name evidence="8" type="ORF">KIPB_002376</name>
</gene>
<proteinExistence type="predicted"/>